<feature type="binding site" evidence="7">
    <location>
        <position position="204"/>
    </location>
    <ligand>
        <name>substrate</name>
    </ligand>
</feature>
<evidence type="ECO:0000256" key="2">
    <source>
        <dbReference type="ARBA" id="ARBA00009935"/>
    </source>
</evidence>
<feature type="binding site" evidence="7">
    <location>
        <position position="149"/>
    </location>
    <ligand>
        <name>substrate</name>
    </ligand>
</feature>
<evidence type="ECO:0000256" key="3">
    <source>
        <dbReference type="ARBA" id="ARBA00012288"/>
    </source>
</evidence>
<feature type="domain" description="Uroporphyrinogen decarboxylase (URO-D)" evidence="10">
    <location>
        <begin position="20"/>
        <end position="29"/>
    </location>
</feature>
<dbReference type="PROSITE" id="PS00906">
    <property type="entry name" value="UROD_1"/>
    <property type="match status" value="1"/>
</dbReference>
<dbReference type="PROSITE" id="PS00907">
    <property type="entry name" value="UROD_2"/>
    <property type="match status" value="1"/>
</dbReference>
<protein>
    <recommendedName>
        <fullName evidence="3 7">Uroporphyrinogen decarboxylase</fullName>
        <shortName evidence="7">UPD</shortName>
        <shortName evidence="7">URO-D</shortName>
        <ecNumber evidence="3 7">4.1.1.37</ecNumber>
    </recommendedName>
</protein>
<comment type="subunit">
    <text evidence="7">Homodimer.</text>
</comment>
<keyword evidence="4 7" id="KW-0210">Decarboxylase</keyword>
<comment type="caution">
    <text evidence="12">The sequence shown here is derived from an EMBL/GenBank/DDBJ whole genome shotgun (WGS) entry which is preliminary data.</text>
</comment>
<evidence type="ECO:0000313" key="13">
    <source>
        <dbReference type="Proteomes" id="UP000637906"/>
    </source>
</evidence>
<accession>A0A8J3HUK5</accession>
<feature type="binding site" evidence="7">
    <location>
        <position position="318"/>
    </location>
    <ligand>
        <name>substrate</name>
    </ligand>
</feature>
<dbReference type="PANTHER" id="PTHR21091">
    <property type="entry name" value="METHYLTETRAHYDROFOLATE:HOMOCYSTEINE METHYLTRANSFERASE RELATED"/>
    <property type="match status" value="1"/>
</dbReference>
<dbReference type="EC" id="4.1.1.37" evidence="3 7"/>
<keyword evidence="13" id="KW-1185">Reference proteome</keyword>
<comment type="similarity">
    <text evidence="2 7 9">Belongs to the uroporphyrinogen decarboxylase family.</text>
</comment>
<dbReference type="InterPro" id="IPR006361">
    <property type="entry name" value="Uroporphyrinogen_deCO2ase_HemE"/>
</dbReference>
<dbReference type="InterPro" id="IPR038071">
    <property type="entry name" value="UROD/MetE-like_sf"/>
</dbReference>
<comment type="subcellular location">
    <subcellularLocation>
        <location evidence="7">Cytoplasm</location>
    </subcellularLocation>
</comment>
<dbReference type="NCBIfam" id="TIGR01464">
    <property type="entry name" value="hemE"/>
    <property type="match status" value="1"/>
</dbReference>
<organism evidence="12 13">
    <name type="scientific">Candidatus Mesenet longicola</name>
    <dbReference type="NCBI Taxonomy" id="1892558"/>
    <lineage>
        <taxon>Bacteria</taxon>
        <taxon>Pseudomonadati</taxon>
        <taxon>Pseudomonadota</taxon>
        <taxon>Alphaproteobacteria</taxon>
        <taxon>Rickettsiales</taxon>
        <taxon>Anaplasmataceae</taxon>
        <taxon>Candidatus Mesenet</taxon>
    </lineage>
</organism>
<keyword evidence="6 7" id="KW-0627">Porphyrin biosynthesis</keyword>
<dbReference type="AlphaFoldDB" id="A0A8J3HUK5"/>
<dbReference type="SUPFAM" id="SSF51726">
    <property type="entry name" value="UROD/MetE-like"/>
    <property type="match status" value="1"/>
</dbReference>
<reference evidence="12 13" key="1">
    <citation type="journal article" date="2021" name="Microb. Ecol.">
        <title>Candidatus Mesenet longicola: Novel Endosymbionts of Brontispa longissima that Induce Cytoplasmic Incompatibility.</title>
        <authorList>
            <person name="Takano S."/>
            <person name="Gotoh Y."/>
            <person name="Hayashi T."/>
        </authorList>
    </citation>
    <scope>NUCLEOTIDE SEQUENCE [LARGE SCALE GENOMIC DNA]</scope>
    <source>
        <strain evidence="12">L5</strain>
    </source>
</reference>
<proteinExistence type="inferred from homology"/>
<evidence type="ECO:0000259" key="11">
    <source>
        <dbReference type="PROSITE" id="PS00907"/>
    </source>
</evidence>
<dbReference type="HAMAP" id="MF_00218">
    <property type="entry name" value="URO_D"/>
    <property type="match status" value="1"/>
</dbReference>
<keyword evidence="7" id="KW-0963">Cytoplasm</keyword>
<feature type="site" description="Transition state stabilizer" evidence="7">
    <location>
        <position position="75"/>
    </location>
</feature>
<evidence type="ECO:0000256" key="9">
    <source>
        <dbReference type="RuleBase" id="RU004169"/>
    </source>
</evidence>
<gene>
    <name evidence="7 12" type="primary">hemE</name>
    <name evidence="12" type="ORF">sL5_03180</name>
</gene>
<dbReference type="GO" id="GO:0006782">
    <property type="term" value="P:protoporphyrinogen IX biosynthetic process"/>
    <property type="evidence" value="ECO:0007669"/>
    <property type="project" value="UniProtKB-UniRule"/>
</dbReference>
<comment type="caution">
    <text evidence="7">Lacks conserved residue(s) required for the propagation of feature annotation.</text>
</comment>
<dbReference type="Gene3D" id="3.20.20.210">
    <property type="match status" value="1"/>
</dbReference>
<evidence type="ECO:0000313" key="12">
    <source>
        <dbReference type="EMBL" id="GHM59325.1"/>
    </source>
</evidence>
<comment type="function">
    <text evidence="7">Catalyzes the decarboxylation of four acetate groups of uroporphyrinogen-III to yield coproporphyrinogen-III.</text>
</comment>
<keyword evidence="5 7" id="KW-0456">Lyase</keyword>
<evidence type="ECO:0000256" key="4">
    <source>
        <dbReference type="ARBA" id="ARBA00022793"/>
    </source>
</evidence>
<dbReference type="Proteomes" id="UP000637906">
    <property type="component" value="Unassembled WGS sequence"/>
</dbReference>
<feature type="binding site" evidence="7">
    <location>
        <position position="75"/>
    </location>
    <ligand>
        <name>substrate</name>
    </ligand>
</feature>
<dbReference type="EMBL" id="BNGU01000008">
    <property type="protein sequence ID" value="GHM59325.1"/>
    <property type="molecule type" value="Genomic_DNA"/>
</dbReference>
<evidence type="ECO:0000256" key="5">
    <source>
        <dbReference type="ARBA" id="ARBA00023239"/>
    </source>
</evidence>
<feature type="binding site" evidence="7">
    <location>
        <begin position="25"/>
        <end position="29"/>
    </location>
    <ligand>
        <name>substrate</name>
    </ligand>
</feature>
<sequence>MEKEGLVKVIKERTKGRRKSIWLMRQAGRYLPEYHKVVQKSANFISLCYTPDLVEELTLQPIKRFNLDAAIIFSDILVVADALGFNVEFIKDYGPKIHPINDYLALKSKEEALDKLSPIFKAIKLVREKLQKEKALIGFAGGPWTVASYIIEGGSSKQLLQIKKMCHTDKYNFKFIMERLVDITTAYLIKKIESGADIIQLFESNAGLLTEEVFDKWIIEPTRKIVSGIRNKYPEFPIIGFPRNAGLFYTKYATQTGISAISVDYSMPISWIRNNIELPIQGNLDPYLLAYDKAGAIEQAKKIMDCFVDKPFIFNLGHGVIPDTPVEHVEELVKFINNY</sequence>
<name>A0A8J3HUK5_9RICK</name>
<evidence type="ECO:0000256" key="1">
    <source>
        <dbReference type="ARBA" id="ARBA00004804"/>
    </source>
</evidence>
<dbReference type="InterPro" id="IPR000257">
    <property type="entry name" value="Uroporphyrinogen_deCOase"/>
</dbReference>
<dbReference type="UniPathway" id="UPA00251">
    <property type="reaction ID" value="UER00321"/>
</dbReference>
<comment type="catalytic activity">
    <reaction evidence="7 8">
        <text>uroporphyrinogen III + 4 H(+) = coproporphyrinogen III + 4 CO2</text>
        <dbReference type="Rhea" id="RHEA:19865"/>
        <dbReference type="ChEBI" id="CHEBI:15378"/>
        <dbReference type="ChEBI" id="CHEBI:16526"/>
        <dbReference type="ChEBI" id="CHEBI:57308"/>
        <dbReference type="ChEBI" id="CHEBI:57309"/>
        <dbReference type="EC" id="4.1.1.37"/>
    </reaction>
</comment>
<feature type="domain" description="Uroporphyrinogen decarboxylase (URO-D)" evidence="11">
    <location>
        <begin position="137"/>
        <end position="153"/>
    </location>
</feature>
<evidence type="ECO:0000256" key="8">
    <source>
        <dbReference type="RuleBase" id="RU000554"/>
    </source>
</evidence>
<comment type="pathway">
    <text evidence="1 7 8">Porphyrin-containing compound metabolism; protoporphyrin-IX biosynthesis; coproporphyrinogen-III from 5-aminolevulinate: step 4/4.</text>
</comment>
<evidence type="ECO:0000256" key="6">
    <source>
        <dbReference type="ARBA" id="ARBA00023244"/>
    </source>
</evidence>
<dbReference type="GO" id="GO:0005829">
    <property type="term" value="C:cytosol"/>
    <property type="evidence" value="ECO:0007669"/>
    <property type="project" value="TreeGrafter"/>
</dbReference>
<evidence type="ECO:0000256" key="7">
    <source>
        <dbReference type="HAMAP-Rule" id="MF_00218"/>
    </source>
</evidence>
<dbReference type="CDD" id="cd00717">
    <property type="entry name" value="URO-D"/>
    <property type="match status" value="1"/>
</dbReference>
<dbReference type="Pfam" id="PF01208">
    <property type="entry name" value="URO-D"/>
    <property type="match status" value="1"/>
</dbReference>
<dbReference type="PANTHER" id="PTHR21091:SF169">
    <property type="entry name" value="UROPORPHYRINOGEN DECARBOXYLASE"/>
    <property type="match status" value="1"/>
</dbReference>
<dbReference type="GO" id="GO:0004853">
    <property type="term" value="F:uroporphyrinogen decarboxylase activity"/>
    <property type="evidence" value="ECO:0007669"/>
    <property type="project" value="UniProtKB-UniRule"/>
</dbReference>
<evidence type="ECO:0000259" key="10">
    <source>
        <dbReference type="PROSITE" id="PS00906"/>
    </source>
</evidence>